<dbReference type="SUPFAM" id="SSF144091">
    <property type="entry name" value="Rhomboid-like"/>
    <property type="match status" value="1"/>
</dbReference>
<comment type="subcellular location">
    <subcellularLocation>
        <location evidence="1">Membrane</location>
        <topology evidence="1">Multi-pass membrane protein</topology>
    </subcellularLocation>
</comment>
<dbReference type="PANTHER" id="PTHR43731">
    <property type="entry name" value="RHOMBOID PROTEASE"/>
    <property type="match status" value="1"/>
</dbReference>
<dbReference type="GO" id="GO:0016020">
    <property type="term" value="C:membrane"/>
    <property type="evidence" value="ECO:0007669"/>
    <property type="project" value="UniProtKB-SubCell"/>
</dbReference>
<dbReference type="RefSeq" id="WP_127041069.1">
    <property type="nucleotide sequence ID" value="NZ_JAABOK010000007.1"/>
</dbReference>
<evidence type="ECO:0000313" key="9">
    <source>
        <dbReference type="Proteomes" id="UP000281028"/>
    </source>
</evidence>
<protein>
    <submittedName>
        <fullName evidence="8">Rhomboid family intramembrane serine protease</fullName>
    </submittedName>
</protein>
<evidence type="ECO:0000259" key="7">
    <source>
        <dbReference type="Pfam" id="PF01694"/>
    </source>
</evidence>
<reference evidence="8" key="1">
    <citation type="submission" date="2020-05" db="EMBL/GenBank/DDBJ databases">
        <title>Chitinophaga laudate sp. nov., isolated from a tropical peat swamp.</title>
        <authorList>
            <person name="Goh C.B.S."/>
            <person name="Lee M.S."/>
            <person name="Parimannan S."/>
            <person name="Pasbakhsh P."/>
            <person name="Yule C.M."/>
            <person name="Rajandas H."/>
            <person name="Loke S."/>
            <person name="Croft L."/>
            <person name="Tan J.B.L."/>
        </authorList>
    </citation>
    <scope>NUCLEOTIDE SEQUENCE</scope>
    <source>
        <strain evidence="8">Mgbs1</strain>
    </source>
</reference>
<comment type="caution">
    <text evidence="8">The sequence shown here is derived from an EMBL/GenBank/DDBJ whole genome shotgun (WGS) entry which is preliminary data.</text>
</comment>
<dbReference type="Pfam" id="PF01694">
    <property type="entry name" value="Rhomboid"/>
    <property type="match status" value="2"/>
</dbReference>
<feature type="domain" description="Peptidase S54 rhomboid" evidence="7">
    <location>
        <begin position="185"/>
        <end position="265"/>
    </location>
</feature>
<gene>
    <name evidence="8" type="ORF">ECE50_022125</name>
</gene>
<dbReference type="GO" id="GO:0004252">
    <property type="term" value="F:serine-type endopeptidase activity"/>
    <property type="evidence" value="ECO:0007669"/>
    <property type="project" value="InterPro"/>
</dbReference>
<evidence type="ECO:0000313" key="8">
    <source>
        <dbReference type="EMBL" id="NSL89555.1"/>
    </source>
</evidence>
<evidence type="ECO:0000256" key="4">
    <source>
        <dbReference type="ARBA" id="ARBA00022801"/>
    </source>
</evidence>
<comment type="similarity">
    <text evidence="2">Belongs to the peptidase S54 family.</text>
</comment>
<evidence type="ECO:0000256" key="5">
    <source>
        <dbReference type="ARBA" id="ARBA00022989"/>
    </source>
</evidence>
<evidence type="ECO:0000256" key="1">
    <source>
        <dbReference type="ARBA" id="ARBA00004141"/>
    </source>
</evidence>
<keyword evidence="9" id="KW-1185">Reference proteome</keyword>
<dbReference type="Gene3D" id="1.20.1540.10">
    <property type="entry name" value="Rhomboid-like"/>
    <property type="match status" value="1"/>
</dbReference>
<evidence type="ECO:0000256" key="3">
    <source>
        <dbReference type="ARBA" id="ARBA00022692"/>
    </source>
</evidence>
<evidence type="ECO:0000256" key="2">
    <source>
        <dbReference type="ARBA" id="ARBA00009045"/>
    </source>
</evidence>
<keyword evidence="4" id="KW-0378">Hydrolase</keyword>
<keyword evidence="5" id="KW-1133">Transmembrane helix</keyword>
<dbReference type="OrthoDB" id="9807874at2"/>
<dbReference type="GO" id="GO:0006508">
    <property type="term" value="P:proteolysis"/>
    <property type="evidence" value="ECO:0007669"/>
    <property type="project" value="UniProtKB-KW"/>
</dbReference>
<dbReference type="InterPro" id="IPR050925">
    <property type="entry name" value="Rhomboid_protease_S54"/>
</dbReference>
<dbReference type="InterPro" id="IPR022764">
    <property type="entry name" value="Peptidase_S54_rhomboid_dom"/>
</dbReference>
<accession>A0A433WFW2</accession>
<keyword evidence="3" id="KW-0812">Transmembrane</keyword>
<proteinExistence type="inferred from homology"/>
<dbReference type="AlphaFoldDB" id="A0A433WFW2"/>
<name>A0A433WFW2_9BACT</name>
<keyword evidence="6" id="KW-0472">Membrane</keyword>
<evidence type="ECO:0000256" key="6">
    <source>
        <dbReference type="ARBA" id="ARBA00023136"/>
    </source>
</evidence>
<organism evidence="8 9">
    <name type="scientific">Chitinophaga solisilvae</name>
    <dbReference type="NCBI Taxonomy" id="1233460"/>
    <lineage>
        <taxon>Bacteria</taxon>
        <taxon>Pseudomonadati</taxon>
        <taxon>Bacteroidota</taxon>
        <taxon>Chitinophagia</taxon>
        <taxon>Chitinophagales</taxon>
        <taxon>Chitinophagaceae</taxon>
        <taxon>Chitinophaga</taxon>
    </lineage>
</organism>
<dbReference type="Proteomes" id="UP000281028">
    <property type="component" value="Unassembled WGS sequence"/>
</dbReference>
<feature type="domain" description="Peptidase S54 rhomboid" evidence="7">
    <location>
        <begin position="58"/>
        <end position="118"/>
    </location>
</feature>
<dbReference type="InterPro" id="IPR035952">
    <property type="entry name" value="Rhomboid-like_sf"/>
</dbReference>
<keyword evidence="8" id="KW-0645">Protease</keyword>
<dbReference type="EMBL" id="RIAR02000001">
    <property type="protein sequence ID" value="NSL89555.1"/>
    <property type="molecule type" value="Genomic_DNA"/>
</dbReference>
<dbReference type="PANTHER" id="PTHR43731:SF14">
    <property type="entry name" value="PRESENILIN-ASSOCIATED RHOMBOID-LIKE PROTEIN, MITOCHONDRIAL"/>
    <property type="match status" value="1"/>
</dbReference>
<sequence>MNEYRPGKFQFLPLVIKNLMIINGLVWLVQMTLLKKYGYDMNDLFALHYWGSELFRPHQFITHLFMHSTAGPMHLIFNMFTLWMFGATLENLWGPKRFLIFYIICGLGAALCYMGVLTYENMTLTKYANAFLHDPSYANFALLDNKVGLSDESTSIDSLRAAFSSHPDNPEIIEICKLYVKEYMIRYRNIPTVGASGAIYGILFGFGYLFPNTIILFSFLFPVKAKYFVGFLILMELWGGIQNAPGDNVAHFAHLGGALFAYLLLKAWSKKNRTDFY</sequence>